<evidence type="ECO:0000313" key="2">
    <source>
        <dbReference type="Proteomes" id="UP000234331"/>
    </source>
</evidence>
<gene>
    <name evidence="1" type="ORF">FRACA_2240003</name>
</gene>
<keyword evidence="2" id="KW-1185">Reference proteome</keyword>
<name>A0A2I2KR59_9ACTN</name>
<dbReference type="AlphaFoldDB" id="A0A2I2KR59"/>
<sequence>MPAGGWRAQVVPFPPIQALRTLPPQRTAVRPASVCEPRRSAFCLATGLPAMAEAKSGEAGPAAVRGRLDDC</sequence>
<dbReference type="EMBL" id="FZMO01000140">
    <property type="protein sequence ID" value="SNQ48155.1"/>
    <property type="molecule type" value="Genomic_DNA"/>
</dbReference>
<protein>
    <submittedName>
        <fullName evidence="1">Uncharacterized protein</fullName>
    </submittedName>
</protein>
<evidence type="ECO:0000313" key="1">
    <source>
        <dbReference type="EMBL" id="SNQ48155.1"/>
    </source>
</evidence>
<accession>A0A2I2KR59</accession>
<organism evidence="1 2">
    <name type="scientific">Frankia canadensis</name>
    <dbReference type="NCBI Taxonomy" id="1836972"/>
    <lineage>
        <taxon>Bacteria</taxon>
        <taxon>Bacillati</taxon>
        <taxon>Actinomycetota</taxon>
        <taxon>Actinomycetes</taxon>
        <taxon>Frankiales</taxon>
        <taxon>Frankiaceae</taxon>
        <taxon>Frankia</taxon>
    </lineage>
</organism>
<reference evidence="1 2" key="1">
    <citation type="submission" date="2017-06" db="EMBL/GenBank/DDBJ databases">
        <authorList>
            <person name="Kim H.J."/>
            <person name="Triplett B.A."/>
        </authorList>
    </citation>
    <scope>NUCLEOTIDE SEQUENCE [LARGE SCALE GENOMIC DNA]</scope>
    <source>
        <strain evidence="1">FRACA_ARgP5</strain>
    </source>
</reference>
<dbReference type="Proteomes" id="UP000234331">
    <property type="component" value="Unassembled WGS sequence"/>
</dbReference>
<proteinExistence type="predicted"/>